<dbReference type="EMBL" id="CP136051">
    <property type="protein sequence ID" value="WOK09156.1"/>
    <property type="molecule type" value="Genomic_DNA"/>
</dbReference>
<keyword evidence="3" id="KW-1185">Reference proteome</keyword>
<evidence type="ECO:0000313" key="2">
    <source>
        <dbReference type="EMBL" id="WOK09156.1"/>
    </source>
</evidence>
<proteinExistence type="predicted"/>
<evidence type="ECO:0000259" key="1">
    <source>
        <dbReference type="PROSITE" id="PS52044"/>
    </source>
</evidence>
<accession>A0ABZ0IZN4</accession>
<dbReference type="PROSITE" id="PS52044">
    <property type="entry name" value="VLRF1"/>
    <property type="match status" value="1"/>
</dbReference>
<dbReference type="InterPro" id="IPR041175">
    <property type="entry name" value="VLRF1/Vms1"/>
</dbReference>
<feature type="domain" description="VLRF1" evidence="1">
    <location>
        <begin position="67"/>
        <end position="207"/>
    </location>
</feature>
<reference evidence="2 3" key="1">
    <citation type="journal article" date="2023" name="Microbiol. Resour. Announc.">
        <title>Complete Genome Sequence of Imperialibacter roseus strain P4T.</title>
        <authorList>
            <person name="Tizabi D.R."/>
            <person name="Bachvaroff T."/>
            <person name="Hill R.T."/>
        </authorList>
    </citation>
    <scope>NUCLEOTIDE SEQUENCE [LARGE SCALE GENOMIC DNA]</scope>
    <source>
        <strain evidence="2 3">P4T</strain>
    </source>
</reference>
<evidence type="ECO:0000313" key="3">
    <source>
        <dbReference type="Proteomes" id="UP001302349"/>
    </source>
</evidence>
<dbReference type="RefSeq" id="WP_317491777.1">
    <property type="nucleotide sequence ID" value="NZ_CP136051.1"/>
</dbReference>
<dbReference type="Proteomes" id="UP001302349">
    <property type="component" value="Chromosome"/>
</dbReference>
<organism evidence="2 3">
    <name type="scientific">Imperialibacter roseus</name>
    <dbReference type="NCBI Taxonomy" id="1324217"/>
    <lineage>
        <taxon>Bacteria</taxon>
        <taxon>Pseudomonadati</taxon>
        <taxon>Bacteroidota</taxon>
        <taxon>Cytophagia</taxon>
        <taxon>Cytophagales</taxon>
        <taxon>Flammeovirgaceae</taxon>
        <taxon>Imperialibacter</taxon>
    </lineage>
</organism>
<protein>
    <recommendedName>
        <fullName evidence="1">VLRF1 domain-containing protein</fullName>
    </recommendedName>
</protein>
<gene>
    <name evidence="2" type="ORF">RT717_10965</name>
</gene>
<dbReference type="Pfam" id="PF18826">
    <property type="entry name" value="bVLRF1"/>
    <property type="match status" value="1"/>
</dbReference>
<name>A0ABZ0IZN4_9BACT</name>
<sequence>MINQLSANLFHLPIGQLCTLVRQHFPAHEYHFKKHAIVLKDADLNPVGSIRLPLHLVLNDDLSIITSEARVLYISMESGYATISLMRGGENMYHTSFGAYMTRKKQGFSQIKYLKKKGKSRAGSRVRLAETIEFFEKINLTLTDLLEKYTVDRLALNCNTTLIPYLYQSKVKCPFEKNDPRLYKIPVHIPQSNFTNLEAAIKKLKAPLLFYEEQYREVMEPLMASRN</sequence>